<evidence type="ECO:0000313" key="6">
    <source>
        <dbReference type="Proteomes" id="UP000315983"/>
    </source>
</evidence>
<dbReference type="Pfam" id="PF04977">
    <property type="entry name" value="DivIC"/>
    <property type="match status" value="1"/>
</dbReference>
<sequence length="208" mass="22368">MEQRRTPGGSRPVRRPGRAGRPAGARPVRAGGIRAEPRATAGRAPGAVRGADGVRSTNRPAARRSASGGAVKRLSAPRPRRSTGRATVLFAVLIALALGYTYPVRVYLDQQADIVRMEAAQAAQRAEIEELTAEAAKWQDRKYIEAKVRERFFMGREGEQLMIVLPAPEGSAQDVGRPAGQAGPAVPDRWYDTLWSSVTAADEDRSGA</sequence>
<evidence type="ECO:0000256" key="1">
    <source>
        <dbReference type="SAM" id="Coils"/>
    </source>
</evidence>
<evidence type="ECO:0000313" key="4">
    <source>
        <dbReference type="EMBL" id="GIM84883.1"/>
    </source>
</evidence>
<name>A0A542XHT4_SALAC</name>
<dbReference type="GO" id="GO:0051301">
    <property type="term" value="P:cell division"/>
    <property type="evidence" value="ECO:0007669"/>
    <property type="project" value="UniProtKB-KW"/>
</dbReference>
<keyword evidence="3" id="KW-1133">Transmembrane helix</keyword>
<keyword evidence="1" id="KW-0175">Coiled coil</keyword>
<evidence type="ECO:0000256" key="2">
    <source>
        <dbReference type="SAM" id="MobiDB-lite"/>
    </source>
</evidence>
<organism evidence="5 6">
    <name type="scientific">Salinispora arenicola</name>
    <dbReference type="NCBI Taxonomy" id="168697"/>
    <lineage>
        <taxon>Bacteria</taxon>
        <taxon>Bacillati</taxon>
        <taxon>Actinomycetota</taxon>
        <taxon>Actinomycetes</taxon>
        <taxon>Micromonosporales</taxon>
        <taxon>Micromonosporaceae</taxon>
        <taxon>Salinispora</taxon>
    </lineage>
</organism>
<evidence type="ECO:0000256" key="3">
    <source>
        <dbReference type="SAM" id="Phobius"/>
    </source>
</evidence>
<dbReference type="InterPro" id="IPR007060">
    <property type="entry name" value="FtsL/DivIC"/>
</dbReference>
<feature type="compositionally biased region" description="Low complexity" evidence="2">
    <location>
        <begin position="19"/>
        <end position="34"/>
    </location>
</feature>
<gene>
    <name evidence="5" type="ORF">FB564_0441</name>
    <name evidence="4" type="ORF">Sar04_19560</name>
</gene>
<dbReference type="Proteomes" id="UP000677457">
    <property type="component" value="Unassembled WGS sequence"/>
</dbReference>
<dbReference type="EMBL" id="BOQM01000011">
    <property type="protein sequence ID" value="GIM84883.1"/>
    <property type="molecule type" value="Genomic_DNA"/>
</dbReference>
<keyword evidence="5" id="KW-0131">Cell cycle</keyword>
<keyword evidence="7" id="KW-1185">Reference proteome</keyword>
<keyword evidence="3" id="KW-0472">Membrane</keyword>
<dbReference type="AlphaFoldDB" id="A0A542XHT4"/>
<dbReference type="RefSeq" id="WP_018583383.1">
    <property type="nucleotide sequence ID" value="NZ_BOQM01000011.1"/>
</dbReference>
<proteinExistence type="predicted"/>
<dbReference type="GeneID" id="93769795"/>
<feature type="transmembrane region" description="Helical" evidence="3">
    <location>
        <begin position="82"/>
        <end position="102"/>
    </location>
</feature>
<keyword evidence="3" id="KW-0812">Transmembrane</keyword>
<comment type="caution">
    <text evidence="5">The sequence shown here is derived from an EMBL/GenBank/DDBJ whole genome shotgun (WGS) entry which is preliminary data.</text>
</comment>
<dbReference type="EMBL" id="VFOL01000001">
    <property type="protein sequence ID" value="TQL35396.1"/>
    <property type="molecule type" value="Genomic_DNA"/>
</dbReference>
<keyword evidence="5" id="KW-0132">Cell division</keyword>
<reference evidence="4 7" key="2">
    <citation type="submission" date="2021-03" db="EMBL/GenBank/DDBJ databases">
        <title>Whole genome shotgun sequence of Salinispora arenicola NBRC 105043.</title>
        <authorList>
            <person name="Komaki H."/>
            <person name="Tamura T."/>
        </authorList>
    </citation>
    <scope>NUCLEOTIDE SEQUENCE [LARGE SCALE GENOMIC DNA]</scope>
    <source>
        <strain evidence="4 7">NBRC 105043</strain>
    </source>
</reference>
<dbReference type="Proteomes" id="UP000315983">
    <property type="component" value="Unassembled WGS sequence"/>
</dbReference>
<accession>A0A542XHT4</accession>
<protein>
    <submittedName>
        <fullName evidence="5">Cell division protein FtsB</fullName>
    </submittedName>
</protein>
<evidence type="ECO:0000313" key="7">
    <source>
        <dbReference type="Proteomes" id="UP000677457"/>
    </source>
</evidence>
<feature type="region of interest" description="Disordered" evidence="2">
    <location>
        <begin position="1"/>
        <end position="80"/>
    </location>
</feature>
<feature type="compositionally biased region" description="Low complexity" evidence="2">
    <location>
        <begin position="1"/>
        <end position="11"/>
    </location>
</feature>
<reference evidence="5 6" key="1">
    <citation type="submission" date="2019-06" db="EMBL/GenBank/DDBJ databases">
        <title>Sequencing the genomes of 1000 actinobacteria strains.</title>
        <authorList>
            <person name="Klenk H.-P."/>
        </authorList>
    </citation>
    <scope>NUCLEOTIDE SEQUENCE [LARGE SCALE GENOMIC DNA]</scope>
    <source>
        <strain evidence="5 6">DSM 44819</strain>
    </source>
</reference>
<evidence type="ECO:0000313" key="5">
    <source>
        <dbReference type="EMBL" id="TQL35396.1"/>
    </source>
</evidence>
<feature type="coiled-coil region" evidence="1">
    <location>
        <begin position="114"/>
        <end position="141"/>
    </location>
</feature>